<evidence type="ECO:0000313" key="2">
    <source>
        <dbReference type="Proteomes" id="UP000533598"/>
    </source>
</evidence>
<gene>
    <name evidence="1" type="ORF">HNR67_001957</name>
</gene>
<protein>
    <submittedName>
        <fullName evidence="1">Uncharacterized protein</fullName>
    </submittedName>
</protein>
<dbReference type="EMBL" id="JACHMH010000001">
    <property type="protein sequence ID" value="MBB4675839.1"/>
    <property type="molecule type" value="Genomic_DNA"/>
</dbReference>
<reference evidence="1 2" key="1">
    <citation type="submission" date="2020-08" db="EMBL/GenBank/DDBJ databases">
        <title>Sequencing the genomes of 1000 actinobacteria strains.</title>
        <authorList>
            <person name="Klenk H.-P."/>
        </authorList>
    </citation>
    <scope>NUCLEOTIDE SEQUENCE [LARGE SCALE GENOMIC DNA]</scope>
    <source>
        <strain evidence="1 2">DSM 44230</strain>
    </source>
</reference>
<organism evidence="1 2">
    <name type="scientific">Crossiella cryophila</name>
    <dbReference type="NCBI Taxonomy" id="43355"/>
    <lineage>
        <taxon>Bacteria</taxon>
        <taxon>Bacillati</taxon>
        <taxon>Actinomycetota</taxon>
        <taxon>Actinomycetes</taxon>
        <taxon>Pseudonocardiales</taxon>
        <taxon>Pseudonocardiaceae</taxon>
        <taxon>Crossiella</taxon>
    </lineage>
</organism>
<dbReference type="RefSeq" id="WP_185001744.1">
    <property type="nucleotide sequence ID" value="NZ_BAAAUI010000022.1"/>
</dbReference>
<proteinExistence type="predicted"/>
<evidence type="ECO:0000313" key="1">
    <source>
        <dbReference type="EMBL" id="MBB4675839.1"/>
    </source>
</evidence>
<comment type="caution">
    <text evidence="1">The sequence shown here is derived from an EMBL/GenBank/DDBJ whole genome shotgun (WGS) entry which is preliminary data.</text>
</comment>
<name>A0A7W7C779_9PSEU</name>
<sequence length="314" mass="34696">MVSELPDGLVDALRYGPFHRALREAISCRGLSLARITAHLGRLGINTGQSTLSYWQRGMRHPEMPASLPTVRALETVLRLPSDSLVVLVGPQHRPPGFDREKATSFADLVEVGKITADLLEELDAAPEVHRCNTSMRVRMVQEVVTFGADRVQRSVRSKLVVKAVQPGPYRYLAVYHGDDGADMTRVVVRAEEGCRLGRVRWRDGGPGALAIELLFDRRLAEGETHVFEYSVTDGTGVESPGYHRMLRTHCASYLLQLRFNRKALPARCTRRVLAREDAVPAESEELVCTADALVSAYFPDAGPGLAGIAVDWR</sequence>
<dbReference type="AlphaFoldDB" id="A0A7W7C779"/>
<accession>A0A7W7C779</accession>
<keyword evidence="2" id="KW-1185">Reference proteome</keyword>
<dbReference type="Proteomes" id="UP000533598">
    <property type="component" value="Unassembled WGS sequence"/>
</dbReference>